<sequence>MTQTSPSTPELLLTHLPPELLHTILTHLDLPDLLQTSRTCHLLRHLALDPFLHSTRLHTASLTLSHLLSHRASKSSISPPTSWIWMSRTNVLSRQISKSLIRIRLAHNLEHRPTSAELVERAILPRVCGASYDSPVAPGIIQTHQAVQRRSVRDRLARKLKRRPSVRSLVDLNIIPAECVSRTSTSTPGSTSTSGCGECCTVIVSPGLVATRRNVIRELLKDGLRAWVSGRGIQAQKRKADELEATERATVKNLVRRFAARKRAADAECDVVRRWQQQQQQKGRRSHGYGYGYGTLWGREAEIARQRDEERRARMVGDCASEGGQDQDCSTRKAGVDYWGVCAQPTRAHVLGLKTFWEGVIRASAPD</sequence>
<dbReference type="SMART" id="SM00256">
    <property type="entry name" value="FBOX"/>
    <property type="match status" value="1"/>
</dbReference>
<dbReference type="Proteomes" id="UP001358417">
    <property type="component" value="Unassembled WGS sequence"/>
</dbReference>
<accession>A0AAV9MUU2</accession>
<name>A0AAV9MUU2_9EURO</name>
<evidence type="ECO:0000256" key="1">
    <source>
        <dbReference type="ARBA" id="ARBA00022737"/>
    </source>
</evidence>
<dbReference type="RefSeq" id="XP_064700845.1">
    <property type="nucleotide sequence ID" value="XM_064853082.1"/>
</dbReference>
<gene>
    <name evidence="3" type="ORF">LTR84_009542</name>
</gene>
<dbReference type="PROSITE" id="PS50181">
    <property type="entry name" value="FBOX"/>
    <property type="match status" value="1"/>
</dbReference>
<comment type="caution">
    <text evidence="3">The sequence shown here is derived from an EMBL/GenBank/DDBJ whole genome shotgun (WGS) entry which is preliminary data.</text>
</comment>
<organism evidence="3 4">
    <name type="scientific">Exophiala bonariae</name>
    <dbReference type="NCBI Taxonomy" id="1690606"/>
    <lineage>
        <taxon>Eukaryota</taxon>
        <taxon>Fungi</taxon>
        <taxon>Dikarya</taxon>
        <taxon>Ascomycota</taxon>
        <taxon>Pezizomycotina</taxon>
        <taxon>Eurotiomycetes</taxon>
        <taxon>Chaetothyriomycetidae</taxon>
        <taxon>Chaetothyriales</taxon>
        <taxon>Herpotrichiellaceae</taxon>
        <taxon>Exophiala</taxon>
    </lineage>
</organism>
<feature type="domain" description="F-box" evidence="2">
    <location>
        <begin position="10"/>
        <end position="57"/>
    </location>
</feature>
<dbReference type="GeneID" id="89977701"/>
<reference evidence="3 4" key="1">
    <citation type="submission" date="2023-08" db="EMBL/GenBank/DDBJ databases">
        <title>Black Yeasts Isolated from many extreme environments.</title>
        <authorList>
            <person name="Coleine C."/>
            <person name="Stajich J.E."/>
            <person name="Selbmann L."/>
        </authorList>
    </citation>
    <scope>NUCLEOTIDE SEQUENCE [LARGE SCALE GENOMIC DNA]</scope>
    <source>
        <strain evidence="3 4">CCFEE 5792</strain>
    </source>
</reference>
<keyword evidence="4" id="KW-1185">Reference proteome</keyword>
<dbReference type="InterPro" id="IPR001810">
    <property type="entry name" value="F-box_dom"/>
</dbReference>
<dbReference type="InterPro" id="IPR004018">
    <property type="entry name" value="RPEL_repeat"/>
</dbReference>
<dbReference type="CDD" id="cd22117">
    <property type="entry name" value="F-box_FBXL4"/>
    <property type="match status" value="1"/>
</dbReference>
<protein>
    <recommendedName>
        <fullName evidence="2">F-box domain-containing protein</fullName>
    </recommendedName>
</protein>
<dbReference type="AlphaFoldDB" id="A0AAV9MUU2"/>
<dbReference type="Gene3D" id="6.10.140.2040">
    <property type="match status" value="1"/>
</dbReference>
<evidence type="ECO:0000313" key="4">
    <source>
        <dbReference type="Proteomes" id="UP001358417"/>
    </source>
</evidence>
<evidence type="ECO:0000313" key="3">
    <source>
        <dbReference type="EMBL" id="KAK5045209.1"/>
    </source>
</evidence>
<evidence type="ECO:0000259" key="2">
    <source>
        <dbReference type="PROSITE" id="PS50181"/>
    </source>
</evidence>
<dbReference type="Pfam" id="PF12937">
    <property type="entry name" value="F-box-like"/>
    <property type="match status" value="1"/>
</dbReference>
<dbReference type="SMART" id="SM00707">
    <property type="entry name" value="RPEL"/>
    <property type="match status" value="2"/>
</dbReference>
<dbReference type="InterPro" id="IPR036047">
    <property type="entry name" value="F-box-like_dom_sf"/>
</dbReference>
<proteinExistence type="predicted"/>
<keyword evidence="1" id="KW-0677">Repeat</keyword>
<dbReference type="Gene3D" id="1.20.1280.50">
    <property type="match status" value="1"/>
</dbReference>
<dbReference type="SUPFAM" id="SSF81383">
    <property type="entry name" value="F-box domain"/>
    <property type="match status" value="1"/>
</dbReference>
<dbReference type="EMBL" id="JAVRRD010000039">
    <property type="protein sequence ID" value="KAK5045209.1"/>
    <property type="molecule type" value="Genomic_DNA"/>
</dbReference>